<evidence type="ECO:0000256" key="3">
    <source>
        <dbReference type="ARBA" id="ARBA00022692"/>
    </source>
</evidence>
<dbReference type="GO" id="GO:0034220">
    <property type="term" value="P:monoatomic ion transmembrane transport"/>
    <property type="evidence" value="ECO:0007669"/>
    <property type="project" value="UniProtKB-KW"/>
</dbReference>
<accession>A0ABD2QHA6</accession>
<dbReference type="InterPro" id="IPR057366">
    <property type="entry name" value="TRPM-like"/>
</dbReference>
<dbReference type="InterPro" id="IPR050927">
    <property type="entry name" value="TRPM"/>
</dbReference>
<dbReference type="EMBL" id="JBJKFK010000191">
    <property type="protein sequence ID" value="KAL3318914.1"/>
    <property type="molecule type" value="Genomic_DNA"/>
</dbReference>
<keyword evidence="12" id="KW-0675">Receptor</keyword>
<name>A0ABD2QHA6_9PLAT</name>
<keyword evidence="2" id="KW-0813">Transport</keyword>
<sequence length="874" mass="98086">MQLECAKFASTKRFPNRCGCGRQFQEHSIDVRVEAAASAAIDTQLQVPSSSLHAPVENATSRWQVKTHTREEPTSSYGTVEFQGGPHPTKARYVRLHYDTKPDVVMHLLLREWKLRVPSLVISTLGGLANCPLQEKLRRVVQSGLLRAAKTTGAWVITNGLDTGVTRHVGEALSEEVHVRGSNIVALGIAPWGVVQNRDQLVGLDHTSSYHTQDVSGSKKADDIALNSHHNYFLLADNGTVNKFGAEICLRRRLEQFLAQQPIDWRRYGGPKSRVPVVGLLIEGGAQTFRTVFELVTGRNPVPIVICDGSGRAADLLAFMHRFCNDDGDLPASLKEQILMTIGRTFQLNKQGADSLYMEMRLCMKRKDLISVFRMGDGTSDEIDIAILTALLQASGQNLTLAEQLSLTMAWNRPDIARSKVFTSSVNWPVSASRIFSSDCSLQTETLNNAMADALLNDRLDFVQLLLEKGLSIQKFLTIARLEEMYAALYSMNQTFHRLFIKVIGARQRISLRLIGQLVEQLIGSGYQHPYCAKSSTYGLDIPTNYPQTPRNMPMISNRATIDNLGLMRSPKNSSVFHINGKRLTACPLSIEPQFVDDVASEEMMHQMQTNEEYLNHKFSYMLGDQRRTACFRYPYTELLQWTLLAGRYELARYMVLSGEESIAKALISVRILRGMRKAIDTDSEAEFSNELKKWEGKFEELAVELQAHCYRHDAEQAKRLLTYELKTFSKNTCLSLAYLCESKMFISHPCTQSILNDLWYGGLREGKFVGGKVALILVGLVIPPFYPFIAYLFTQKSKFLEFKTREELARQPQTLEEFLEDQDSSDSSDSSHSSSSSNSDDSHTSCDSSKTSSPSPSTHHRHSTDEQKAEANM</sequence>
<keyword evidence="6 9" id="KW-0472">Membrane</keyword>
<dbReference type="Proteomes" id="UP001626550">
    <property type="component" value="Unassembled WGS sequence"/>
</dbReference>
<evidence type="ECO:0000313" key="13">
    <source>
        <dbReference type="Proteomes" id="UP001626550"/>
    </source>
</evidence>
<protein>
    <submittedName>
        <fullName evidence="12">Transient receptor putative cation channel subfamily M member 3</fullName>
    </submittedName>
</protein>
<feature type="transmembrane region" description="Helical" evidence="9">
    <location>
        <begin position="774"/>
        <end position="794"/>
    </location>
</feature>
<evidence type="ECO:0000259" key="11">
    <source>
        <dbReference type="Pfam" id="PF25508"/>
    </source>
</evidence>
<evidence type="ECO:0000256" key="2">
    <source>
        <dbReference type="ARBA" id="ARBA00022448"/>
    </source>
</evidence>
<gene>
    <name evidence="12" type="primary">TRPM3_1</name>
    <name evidence="12" type="ORF">Ciccas_002428</name>
</gene>
<dbReference type="PANTHER" id="PTHR13800:SF1">
    <property type="entry name" value="TRANSIENT RECEPTOR POTENTIAL CATION CHANNEL TRPM"/>
    <property type="match status" value="1"/>
</dbReference>
<evidence type="ECO:0000256" key="5">
    <source>
        <dbReference type="ARBA" id="ARBA00023065"/>
    </source>
</evidence>
<evidence type="ECO:0000259" key="10">
    <source>
        <dbReference type="Pfam" id="PF18139"/>
    </source>
</evidence>
<feature type="domain" description="TRPM-like" evidence="11">
    <location>
        <begin position="435"/>
        <end position="536"/>
    </location>
</feature>
<feature type="region of interest" description="Disordered" evidence="8">
    <location>
        <begin position="818"/>
        <end position="874"/>
    </location>
</feature>
<dbReference type="PANTHER" id="PTHR13800">
    <property type="entry name" value="TRANSIENT RECEPTOR POTENTIAL CATION CHANNEL, SUBFAMILY M, MEMBER 6"/>
    <property type="match status" value="1"/>
</dbReference>
<keyword evidence="5" id="KW-0406">Ion transport</keyword>
<dbReference type="AlphaFoldDB" id="A0ABD2QHA6"/>
<keyword evidence="13" id="KW-1185">Reference proteome</keyword>
<evidence type="ECO:0000256" key="9">
    <source>
        <dbReference type="SAM" id="Phobius"/>
    </source>
</evidence>
<dbReference type="Pfam" id="PF25508">
    <property type="entry name" value="TRPM2"/>
    <property type="match status" value="2"/>
</dbReference>
<feature type="domain" description="TRPM-like" evidence="11">
    <location>
        <begin position="603"/>
        <end position="749"/>
    </location>
</feature>
<dbReference type="Pfam" id="PF18139">
    <property type="entry name" value="LSDAT_euk"/>
    <property type="match status" value="1"/>
</dbReference>
<reference evidence="12 13" key="1">
    <citation type="submission" date="2024-11" db="EMBL/GenBank/DDBJ databases">
        <title>Adaptive evolution of stress response genes in parasites aligns with host niche diversity.</title>
        <authorList>
            <person name="Hahn C."/>
            <person name="Resl P."/>
        </authorList>
    </citation>
    <scope>NUCLEOTIDE SEQUENCE [LARGE SCALE GENOMIC DNA]</scope>
    <source>
        <strain evidence="12">EGGRZ-B1_66</strain>
        <tissue evidence="12">Body</tissue>
    </source>
</reference>
<keyword evidence="4 9" id="KW-1133">Transmembrane helix</keyword>
<keyword evidence="3 9" id="KW-0812">Transmembrane</keyword>
<proteinExistence type="predicted"/>
<feature type="compositionally biased region" description="Basic and acidic residues" evidence="8">
    <location>
        <begin position="864"/>
        <end position="874"/>
    </location>
</feature>
<dbReference type="GO" id="GO:0016020">
    <property type="term" value="C:membrane"/>
    <property type="evidence" value="ECO:0007669"/>
    <property type="project" value="UniProtKB-SubCell"/>
</dbReference>
<evidence type="ECO:0000256" key="8">
    <source>
        <dbReference type="SAM" id="MobiDB-lite"/>
    </source>
</evidence>
<evidence type="ECO:0000256" key="4">
    <source>
        <dbReference type="ARBA" id="ARBA00022989"/>
    </source>
</evidence>
<evidence type="ECO:0000256" key="1">
    <source>
        <dbReference type="ARBA" id="ARBA00004141"/>
    </source>
</evidence>
<dbReference type="InterPro" id="IPR041491">
    <property type="entry name" value="TRPM_SLOG"/>
</dbReference>
<feature type="domain" description="TRPM SLOG" evidence="10">
    <location>
        <begin position="91"/>
        <end position="363"/>
    </location>
</feature>
<feature type="compositionally biased region" description="Low complexity" evidence="8">
    <location>
        <begin position="828"/>
        <end position="858"/>
    </location>
</feature>
<keyword evidence="7" id="KW-0407">Ion channel</keyword>
<comment type="subcellular location">
    <subcellularLocation>
        <location evidence="1">Membrane</location>
        <topology evidence="1">Multi-pass membrane protein</topology>
    </subcellularLocation>
</comment>
<evidence type="ECO:0000256" key="6">
    <source>
        <dbReference type="ARBA" id="ARBA00023136"/>
    </source>
</evidence>
<evidence type="ECO:0000313" key="12">
    <source>
        <dbReference type="EMBL" id="KAL3318914.1"/>
    </source>
</evidence>
<feature type="compositionally biased region" description="Acidic residues" evidence="8">
    <location>
        <begin position="818"/>
        <end position="827"/>
    </location>
</feature>
<organism evidence="12 13">
    <name type="scientific">Cichlidogyrus casuarinus</name>
    <dbReference type="NCBI Taxonomy" id="1844966"/>
    <lineage>
        <taxon>Eukaryota</taxon>
        <taxon>Metazoa</taxon>
        <taxon>Spiralia</taxon>
        <taxon>Lophotrochozoa</taxon>
        <taxon>Platyhelminthes</taxon>
        <taxon>Monogenea</taxon>
        <taxon>Monopisthocotylea</taxon>
        <taxon>Dactylogyridea</taxon>
        <taxon>Ancyrocephalidae</taxon>
        <taxon>Cichlidogyrus</taxon>
    </lineage>
</organism>
<comment type="caution">
    <text evidence="12">The sequence shown here is derived from an EMBL/GenBank/DDBJ whole genome shotgun (WGS) entry which is preliminary data.</text>
</comment>
<evidence type="ECO:0000256" key="7">
    <source>
        <dbReference type="ARBA" id="ARBA00023303"/>
    </source>
</evidence>